<dbReference type="Proteomes" id="UP001611075">
    <property type="component" value="Unassembled WGS sequence"/>
</dbReference>
<dbReference type="EMBL" id="JBIRPU010000018">
    <property type="protein sequence ID" value="MFI0795452.1"/>
    <property type="molecule type" value="Genomic_DNA"/>
</dbReference>
<comment type="caution">
    <text evidence="1">The sequence shown here is derived from an EMBL/GenBank/DDBJ whole genome shotgun (WGS) entry which is preliminary data.</text>
</comment>
<dbReference type="InterPro" id="IPR016181">
    <property type="entry name" value="Acyl_CoA_acyltransferase"/>
</dbReference>
<proteinExistence type="predicted"/>
<organism evidence="1 2">
    <name type="scientific">Micromonospora rubida</name>
    <dbReference type="NCBI Taxonomy" id="2697657"/>
    <lineage>
        <taxon>Bacteria</taxon>
        <taxon>Bacillati</taxon>
        <taxon>Actinomycetota</taxon>
        <taxon>Actinomycetes</taxon>
        <taxon>Micromonosporales</taxon>
        <taxon>Micromonosporaceae</taxon>
        <taxon>Micromonospora</taxon>
    </lineage>
</organism>
<name>A0ABW7SP45_9ACTN</name>
<protein>
    <submittedName>
        <fullName evidence="1">N-acetyltransferase</fullName>
    </submittedName>
</protein>
<keyword evidence="2" id="KW-1185">Reference proteome</keyword>
<dbReference type="RefSeq" id="WP_396682682.1">
    <property type="nucleotide sequence ID" value="NZ_JBIRPU010000018.1"/>
</dbReference>
<gene>
    <name evidence="1" type="ORF">ACH4OY_22655</name>
</gene>
<dbReference type="SUPFAM" id="SSF55729">
    <property type="entry name" value="Acyl-CoA N-acyltransferases (Nat)"/>
    <property type="match status" value="1"/>
</dbReference>
<reference evidence="1 2" key="1">
    <citation type="submission" date="2024-10" db="EMBL/GenBank/DDBJ databases">
        <title>The Natural Products Discovery Center: Release of the First 8490 Sequenced Strains for Exploring Actinobacteria Biosynthetic Diversity.</title>
        <authorList>
            <person name="Kalkreuter E."/>
            <person name="Kautsar S.A."/>
            <person name="Yang D."/>
            <person name="Bader C.D."/>
            <person name="Teijaro C.N."/>
            <person name="Fluegel L."/>
            <person name="Davis C.M."/>
            <person name="Simpson J.R."/>
            <person name="Lauterbach L."/>
            <person name="Steele A.D."/>
            <person name="Gui C."/>
            <person name="Meng S."/>
            <person name="Li G."/>
            <person name="Viehrig K."/>
            <person name="Ye F."/>
            <person name="Su P."/>
            <person name="Kiefer A.F."/>
            <person name="Nichols A."/>
            <person name="Cepeda A.J."/>
            <person name="Yan W."/>
            <person name="Fan B."/>
            <person name="Jiang Y."/>
            <person name="Adhikari A."/>
            <person name="Zheng C.-J."/>
            <person name="Schuster L."/>
            <person name="Cowan T.M."/>
            <person name="Smanski M.J."/>
            <person name="Chevrette M.G."/>
            <person name="De Carvalho L.P.S."/>
            <person name="Shen B."/>
        </authorList>
    </citation>
    <scope>NUCLEOTIDE SEQUENCE [LARGE SCALE GENOMIC DNA]</scope>
    <source>
        <strain evidence="1 2">NPDC021253</strain>
    </source>
</reference>
<evidence type="ECO:0000313" key="2">
    <source>
        <dbReference type="Proteomes" id="UP001611075"/>
    </source>
</evidence>
<dbReference type="Gene3D" id="3.40.630.30">
    <property type="match status" value="1"/>
</dbReference>
<sequence>MTANVPARPRAAVAQRGHLDLDPVQRLVVGEASRVCNASTGVNPHPTIAVNSWPKSRMVAGLSRSTRAAWIIPRRPVVASALMSWLPDDFVHPVHVPVPGTALHLRPIREADTALDYPAVMGSRERLWEIFGPAWAWPRETMTYEEDRIDLLRHEKEIAAHQSFNYALLDEAETAILGCVYIDPPERTGSDGEVSWWVVDDLVGGDVERALDALVPQWIATDWPFQQPRYLGRDTTWQDWLALPHAS</sequence>
<evidence type="ECO:0000313" key="1">
    <source>
        <dbReference type="EMBL" id="MFI0795452.1"/>
    </source>
</evidence>
<accession>A0ABW7SP45</accession>